<accession>A0ABQ6HWB9</accession>
<feature type="domain" description="PDZ" evidence="5">
    <location>
        <begin position="267"/>
        <end position="357"/>
    </location>
</feature>
<name>A0ABQ6HWB9_9MICO</name>
<reference evidence="7" key="1">
    <citation type="journal article" date="2019" name="Int. J. Syst. Evol. Microbiol.">
        <title>The Global Catalogue of Microorganisms (GCM) 10K type strain sequencing project: providing services to taxonomists for standard genome sequencing and annotation.</title>
        <authorList>
            <consortium name="The Broad Institute Genomics Platform"/>
            <consortium name="The Broad Institute Genome Sequencing Center for Infectious Disease"/>
            <person name="Wu L."/>
            <person name="Ma J."/>
        </authorList>
    </citation>
    <scope>NUCLEOTIDE SEQUENCE [LARGE SCALE GENOMIC DNA]</scope>
    <source>
        <strain evidence="7">NBRC 106348</strain>
    </source>
</reference>
<evidence type="ECO:0000313" key="6">
    <source>
        <dbReference type="EMBL" id="GMA22813.1"/>
    </source>
</evidence>
<comment type="caution">
    <text evidence="6">The sequence shown here is derived from an EMBL/GenBank/DDBJ whole genome shotgun (WGS) entry which is preliminary data.</text>
</comment>
<feature type="compositionally biased region" description="Low complexity" evidence="3">
    <location>
        <begin position="32"/>
        <end position="43"/>
    </location>
</feature>
<dbReference type="Gene3D" id="2.40.10.120">
    <property type="match status" value="1"/>
</dbReference>
<protein>
    <recommendedName>
        <fullName evidence="5">PDZ domain-containing protein</fullName>
    </recommendedName>
</protein>
<keyword evidence="7" id="KW-1185">Reference proteome</keyword>
<dbReference type="EMBL" id="BSUK01000001">
    <property type="protein sequence ID" value="GMA22813.1"/>
    <property type="molecule type" value="Genomic_DNA"/>
</dbReference>
<evidence type="ECO:0000259" key="5">
    <source>
        <dbReference type="PROSITE" id="PS50106"/>
    </source>
</evidence>
<dbReference type="PROSITE" id="PS50106">
    <property type="entry name" value="PDZ"/>
    <property type="match status" value="1"/>
</dbReference>
<evidence type="ECO:0000256" key="2">
    <source>
        <dbReference type="ARBA" id="ARBA00022801"/>
    </source>
</evidence>
<dbReference type="SUPFAM" id="SSF50494">
    <property type="entry name" value="Trypsin-like serine proteases"/>
    <property type="match status" value="1"/>
</dbReference>
<dbReference type="Pfam" id="PF13365">
    <property type="entry name" value="Trypsin_2"/>
    <property type="match status" value="1"/>
</dbReference>
<dbReference type="CDD" id="cd06779">
    <property type="entry name" value="cpPDZ_Deg_HtrA-like"/>
    <property type="match status" value="1"/>
</dbReference>
<dbReference type="RefSeq" id="WP_284291971.1">
    <property type="nucleotide sequence ID" value="NZ_BSUK01000001.1"/>
</dbReference>
<dbReference type="PRINTS" id="PR00834">
    <property type="entry name" value="PROTEASES2C"/>
</dbReference>
<evidence type="ECO:0000256" key="4">
    <source>
        <dbReference type="SAM" id="SignalP"/>
    </source>
</evidence>
<dbReference type="SUPFAM" id="SSF50156">
    <property type="entry name" value="PDZ domain-like"/>
    <property type="match status" value="1"/>
</dbReference>
<dbReference type="PANTHER" id="PTHR43343">
    <property type="entry name" value="PEPTIDASE S12"/>
    <property type="match status" value="1"/>
</dbReference>
<feature type="compositionally biased region" description="Low complexity" evidence="3">
    <location>
        <begin position="378"/>
        <end position="399"/>
    </location>
</feature>
<dbReference type="InterPro" id="IPR009003">
    <property type="entry name" value="Peptidase_S1_PA"/>
</dbReference>
<dbReference type="PANTHER" id="PTHR43343:SF3">
    <property type="entry name" value="PROTEASE DO-LIKE 8, CHLOROPLASTIC"/>
    <property type="match status" value="1"/>
</dbReference>
<dbReference type="Pfam" id="PF13180">
    <property type="entry name" value="PDZ_2"/>
    <property type="match status" value="1"/>
</dbReference>
<sequence>MPVAVAAIVAAVLAAGGTAVAVNALDDNSTPSSIASIGQQSSGDETVPVSGSSSQNPNWEAVTSTVSKSVVAISVTLSNGEAEGSGVILDKDGHILTNNHVVSGAQSVQVTLADGRIFKAKIVGTDSSTDLAVVKLQDAPSDLSPATLGDSSKVTTGEAVLAVGNPLGLANTATTGIVSALNRPVSTSSSDSSGSGSSDAVVTNAIQIDAAINPGNSGGPLFNAQGQVIGITSSIATLSQNSLGGDSESGSIGLGFAIPVNLAKNISSQLIKSGTAEHAFLGVTLTDATATADGVTRQGAKVNDVTSGSPADKAGVKTGDVIVAIDGVASPGSESLTGFVRGHAAGDVVKLTIVRDGKSIDVDATLAVKQETASSTPSGSGDQNGQSGQGDQNGQQGQDGQQGDGSGQDDNPFGDFFGGQG</sequence>
<keyword evidence="4" id="KW-0732">Signal</keyword>
<feature type="region of interest" description="Disordered" evidence="3">
    <location>
        <begin position="32"/>
        <end position="58"/>
    </location>
</feature>
<dbReference type="SMART" id="SM00228">
    <property type="entry name" value="PDZ"/>
    <property type="match status" value="1"/>
</dbReference>
<keyword evidence="2" id="KW-0378">Hydrolase</keyword>
<dbReference type="InterPro" id="IPR051201">
    <property type="entry name" value="Chloro_Bact_Ser_Proteases"/>
</dbReference>
<dbReference type="Proteomes" id="UP001157091">
    <property type="component" value="Unassembled WGS sequence"/>
</dbReference>
<feature type="signal peptide" evidence="4">
    <location>
        <begin position="1"/>
        <end position="21"/>
    </location>
</feature>
<evidence type="ECO:0000256" key="1">
    <source>
        <dbReference type="ARBA" id="ARBA00022670"/>
    </source>
</evidence>
<dbReference type="Gene3D" id="2.30.42.10">
    <property type="match status" value="1"/>
</dbReference>
<dbReference type="InterPro" id="IPR001478">
    <property type="entry name" value="PDZ"/>
</dbReference>
<organism evidence="6 7">
    <name type="scientific">Luteimicrobium album</name>
    <dbReference type="NCBI Taxonomy" id="1054550"/>
    <lineage>
        <taxon>Bacteria</taxon>
        <taxon>Bacillati</taxon>
        <taxon>Actinomycetota</taxon>
        <taxon>Actinomycetes</taxon>
        <taxon>Micrococcales</taxon>
        <taxon>Luteimicrobium</taxon>
    </lineage>
</organism>
<dbReference type="InterPro" id="IPR001940">
    <property type="entry name" value="Peptidase_S1C"/>
</dbReference>
<feature type="region of interest" description="Disordered" evidence="3">
    <location>
        <begin position="370"/>
        <end position="421"/>
    </location>
</feature>
<feature type="chain" id="PRO_5045395492" description="PDZ domain-containing protein" evidence="4">
    <location>
        <begin position="22"/>
        <end position="421"/>
    </location>
</feature>
<gene>
    <name evidence="6" type="ORF">GCM10025864_05720</name>
</gene>
<evidence type="ECO:0000256" key="3">
    <source>
        <dbReference type="SAM" id="MobiDB-lite"/>
    </source>
</evidence>
<dbReference type="InterPro" id="IPR036034">
    <property type="entry name" value="PDZ_sf"/>
</dbReference>
<keyword evidence="1" id="KW-0645">Protease</keyword>
<feature type="compositionally biased region" description="Polar residues" evidence="3">
    <location>
        <begin position="49"/>
        <end position="58"/>
    </location>
</feature>
<proteinExistence type="predicted"/>
<evidence type="ECO:0000313" key="7">
    <source>
        <dbReference type="Proteomes" id="UP001157091"/>
    </source>
</evidence>